<dbReference type="EMBL" id="BKCJ011214148">
    <property type="protein sequence ID" value="GFD04811.1"/>
    <property type="molecule type" value="Genomic_DNA"/>
</dbReference>
<protein>
    <submittedName>
        <fullName evidence="1">Uncharacterized protein</fullName>
    </submittedName>
</protein>
<proteinExistence type="predicted"/>
<reference evidence="1" key="1">
    <citation type="journal article" date="2019" name="Sci. Rep.">
        <title>Draft genome of Tanacetum cinerariifolium, the natural source of mosquito coil.</title>
        <authorList>
            <person name="Yamashiro T."/>
            <person name="Shiraishi A."/>
            <person name="Satake H."/>
            <person name="Nakayama K."/>
        </authorList>
    </citation>
    <scope>NUCLEOTIDE SEQUENCE</scope>
</reference>
<accession>A0A699T6L8</accession>
<feature type="non-terminal residue" evidence="1">
    <location>
        <position position="1"/>
    </location>
</feature>
<gene>
    <name evidence="1" type="ORF">Tci_876780</name>
</gene>
<feature type="non-terminal residue" evidence="1">
    <location>
        <position position="146"/>
    </location>
</feature>
<dbReference type="AlphaFoldDB" id="A0A699T6L8"/>
<comment type="caution">
    <text evidence="1">The sequence shown here is derived from an EMBL/GenBank/DDBJ whole genome shotgun (WGS) entry which is preliminary data.</text>
</comment>
<sequence>TPPLLVDQSIPDMTDHQKEVEVEDPKIVATRERKTRVVAKKIGDKKRDGDVGGGPVPRLRGERFLFPGETGKQPLSMFRIWNISERLRLGSFADQTGKDLNADKTEVFLSSSACHSAPIALLLKKFLLSQKLFNEVHMLKKESPPV</sequence>
<organism evidence="1">
    <name type="scientific">Tanacetum cinerariifolium</name>
    <name type="common">Dalmatian daisy</name>
    <name type="synonym">Chrysanthemum cinerariifolium</name>
    <dbReference type="NCBI Taxonomy" id="118510"/>
    <lineage>
        <taxon>Eukaryota</taxon>
        <taxon>Viridiplantae</taxon>
        <taxon>Streptophyta</taxon>
        <taxon>Embryophyta</taxon>
        <taxon>Tracheophyta</taxon>
        <taxon>Spermatophyta</taxon>
        <taxon>Magnoliopsida</taxon>
        <taxon>eudicotyledons</taxon>
        <taxon>Gunneridae</taxon>
        <taxon>Pentapetalae</taxon>
        <taxon>asterids</taxon>
        <taxon>campanulids</taxon>
        <taxon>Asterales</taxon>
        <taxon>Asteraceae</taxon>
        <taxon>Asteroideae</taxon>
        <taxon>Anthemideae</taxon>
        <taxon>Anthemidinae</taxon>
        <taxon>Tanacetum</taxon>
    </lineage>
</organism>
<name>A0A699T6L8_TANCI</name>
<evidence type="ECO:0000313" key="1">
    <source>
        <dbReference type="EMBL" id="GFD04811.1"/>
    </source>
</evidence>